<organism evidence="1 2">
    <name type="scientific">Hyphomonas pacifica</name>
    <dbReference type="NCBI Taxonomy" id="1280941"/>
    <lineage>
        <taxon>Bacteria</taxon>
        <taxon>Pseudomonadati</taxon>
        <taxon>Pseudomonadota</taxon>
        <taxon>Alphaproteobacteria</taxon>
        <taxon>Hyphomonadales</taxon>
        <taxon>Hyphomonadaceae</taxon>
        <taxon>Hyphomonas</taxon>
    </lineage>
</organism>
<dbReference type="EMBL" id="AWFB01000034">
    <property type="protein sequence ID" value="RAN32307.1"/>
    <property type="molecule type" value="Genomic_DNA"/>
</dbReference>
<comment type="caution">
    <text evidence="1">The sequence shown here is derived from an EMBL/GenBank/DDBJ whole genome shotgun (WGS) entry which is preliminary data.</text>
</comment>
<name>A0A062U628_9PROT</name>
<dbReference type="OrthoDB" id="7619469at2"/>
<evidence type="ECO:0000313" key="1">
    <source>
        <dbReference type="EMBL" id="RAN32307.1"/>
    </source>
</evidence>
<accession>A0A062U628</accession>
<proteinExistence type="predicted"/>
<dbReference type="RefSeq" id="WP_034824870.1">
    <property type="nucleotide sequence ID" value="NZ_AWFA01000008.1"/>
</dbReference>
<keyword evidence="2" id="KW-1185">Reference proteome</keyword>
<accession>A0A328JVB5</accession>
<dbReference type="Proteomes" id="UP000249123">
    <property type="component" value="Unassembled WGS sequence"/>
</dbReference>
<protein>
    <submittedName>
        <fullName evidence="1">Uncharacterized protein</fullName>
    </submittedName>
</protein>
<gene>
    <name evidence="1" type="ORF">HY3_02995</name>
</gene>
<reference evidence="1 2" key="1">
    <citation type="submission" date="2013-04" db="EMBL/GenBank/DDBJ databases">
        <title>Hyphomonas sp. T24B3 Genome Sequencing.</title>
        <authorList>
            <person name="Lai Q."/>
            <person name="Shao Z."/>
        </authorList>
    </citation>
    <scope>NUCLEOTIDE SEQUENCE [LARGE SCALE GENOMIC DNA]</scope>
    <source>
        <strain evidence="1 2">T24B3</strain>
    </source>
</reference>
<evidence type="ECO:0000313" key="2">
    <source>
        <dbReference type="Proteomes" id="UP000249123"/>
    </source>
</evidence>
<dbReference type="AlphaFoldDB" id="A0A062U628"/>
<sequence length="110" mass="12012">MVQLVIKGCEFDPAHAKDVVFGDGFRMELDQAIELAMGGIEFWAAEADGSAAKVSVEKNEYGELILKTEPSARAANHFGEICAPPIVHRRYRAEAHHTPVQIHHGYAVAA</sequence>